<sequence>MRGFFSSSSSSLFSRTLFRSRRTLAHEFSNHDRHRSLINARYFSGDPSQASACLRPGEFDSIILPRLSPPQLHGLTTQKSSSFLVDHLLGYLVFLCPKTSRVRMAAGFVVRLL</sequence>
<evidence type="ECO:0000313" key="1">
    <source>
        <dbReference type="EMBL" id="RRT73085.1"/>
    </source>
</evidence>
<organism evidence="1 2">
    <name type="scientific">Ensete ventricosum</name>
    <name type="common">Abyssinian banana</name>
    <name type="synonym">Musa ensete</name>
    <dbReference type="NCBI Taxonomy" id="4639"/>
    <lineage>
        <taxon>Eukaryota</taxon>
        <taxon>Viridiplantae</taxon>
        <taxon>Streptophyta</taxon>
        <taxon>Embryophyta</taxon>
        <taxon>Tracheophyta</taxon>
        <taxon>Spermatophyta</taxon>
        <taxon>Magnoliopsida</taxon>
        <taxon>Liliopsida</taxon>
        <taxon>Zingiberales</taxon>
        <taxon>Musaceae</taxon>
        <taxon>Ensete</taxon>
    </lineage>
</organism>
<evidence type="ECO:0000313" key="2">
    <source>
        <dbReference type="Proteomes" id="UP000287651"/>
    </source>
</evidence>
<dbReference type="EMBL" id="AMZH03003198">
    <property type="protein sequence ID" value="RRT73085.1"/>
    <property type="molecule type" value="Genomic_DNA"/>
</dbReference>
<dbReference type="Proteomes" id="UP000287651">
    <property type="component" value="Unassembled WGS sequence"/>
</dbReference>
<proteinExistence type="predicted"/>
<dbReference type="AlphaFoldDB" id="A0A427AA20"/>
<gene>
    <name evidence="1" type="ORF">B296_00017728</name>
</gene>
<comment type="caution">
    <text evidence="1">The sequence shown here is derived from an EMBL/GenBank/DDBJ whole genome shotgun (WGS) entry which is preliminary data.</text>
</comment>
<accession>A0A427AA20</accession>
<reference evidence="1 2" key="1">
    <citation type="journal article" date="2014" name="Agronomy (Basel)">
        <title>A Draft Genome Sequence for Ensete ventricosum, the Drought-Tolerant Tree Against Hunger.</title>
        <authorList>
            <person name="Harrison J."/>
            <person name="Moore K.A."/>
            <person name="Paszkiewicz K."/>
            <person name="Jones T."/>
            <person name="Grant M."/>
            <person name="Ambacheew D."/>
            <person name="Muzemil S."/>
            <person name="Studholme D.J."/>
        </authorList>
    </citation>
    <scope>NUCLEOTIDE SEQUENCE [LARGE SCALE GENOMIC DNA]</scope>
</reference>
<name>A0A427AA20_ENSVE</name>
<protein>
    <submittedName>
        <fullName evidence="1">Uncharacterized protein</fullName>
    </submittedName>
</protein>